<dbReference type="STRING" id="329884.A0A4U0XMN0"/>
<dbReference type="EMBL" id="NAJQ01000110">
    <property type="protein sequence ID" value="TKA78550.1"/>
    <property type="molecule type" value="Genomic_DNA"/>
</dbReference>
<feature type="region of interest" description="Disordered" evidence="8">
    <location>
        <begin position="121"/>
        <end position="189"/>
    </location>
</feature>
<dbReference type="GO" id="GO:0071039">
    <property type="term" value="P:nuclear polyadenylation-dependent CUT catabolic process"/>
    <property type="evidence" value="ECO:0007669"/>
    <property type="project" value="TreeGrafter"/>
</dbReference>
<dbReference type="PANTHER" id="PTHR46543:SF1">
    <property type="entry name" value="ZINC FINGER CCHC DOMAIN-CONTAINING PROTEIN 7"/>
    <property type="match status" value="1"/>
</dbReference>
<accession>A0A4U0XMN0</accession>
<feature type="region of interest" description="Disordered" evidence="8">
    <location>
        <begin position="1"/>
        <end position="60"/>
    </location>
</feature>
<dbReference type="GO" id="GO:0071035">
    <property type="term" value="P:nuclear polyadenylation-dependent rRNA catabolic process"/>
    <property type="evidence" value="ECO:0007669"/>
    <property type="project" value="TreeGrafter"/>
</dbReference>
<dbReference type="OrthoDB" id="7608935at2759"/>
<evidence type="ECO:0000313" key="10">
    <source>
        <dbReference type="EMBL" id="TKA78550.1"/>
    </source>
</evidence>
<dbReference type="GO" id="GO:0003723">
    <property type="term" value="F:RNA binding"/>
    <property type="evidence" value="ECO:0007669"/>
    <property type="project" value="TreeGrafter"/>
</dbReference>
<dbReference type="PANTHER" id="PTHR46543">
    <property type="entry name" value="ZINC FINGER CCHC DOMAIN-CONTAINING PROTEIN 7"/>
    <property type="match status" value="1"/>
</dbReference>
<evidence type="ECO:0000256" key="6">
    <source>
        <dbReference type="ARBA" id="ARBA00023242"/>
    </source>
</evidence>
<name>A0A4U0XMN0_9PEZI</name>
<keyword evidence="4 7" id="KW-0863">Zinc-finger</keyword>
<feature type="compositionally biased region" description="Acidic residues" evidence="8">
    <location>
        <begin position="130"/>
        <end position="147"/>
    </location>
</feature>
<feature type="compositionally biased region" description="Basic and acidic residues" evidence="8">
    <location>
        <begin position="1"/>
        <end position="14"/>
    </location>
</feature>
<feature type="region of interest" description="Disordered" evidence="8">
    <location>
        <begin position="492"/>
        <end position="517"/>
    </location>
</feature>
<dbReference type="InterPro" id="IPR013087">
    <property type="entry name" value="Znf_C2H2_type"/>
</dbReference>
<evidence type="ECO:0000256" key="7">
    <source>
        <dbReference type="PROSITE-ProRule" id="PRU00047"/>
    </source>
</evidence>
<evidence type="ECO:0000256" key="8">
    <source>
        <dbReference type="SAM" id="MobiDB-lite"/>
    </source>
</evidence>
<comment type="subcellular location">
    <subcellularLocation>
        <location evidence="1">Nucleus</location>
    </subcellularLocation>
</comment>
<organism evidence="10 11">
    <name type="scientific">Friedmanniomyces simplex</name>
    <dbReference type="NCBI Taxonomy" id="329884"/>
    <lineage>
        <taxon>Eukaryota</taxon>
        <taxon>Fungi</taxon>
        <taxon>Dikarya</taxon>
        <taxon>Ascomycota</taxon>
        <taxon>Pezizomycotina</taxon>
        <taxon>Dothideomycetes</taxon>
        <taxon>Dothideomycetidae</taxon>
        <taxon>Mycosphaerellales</taxon>
        <taxon>Teratosphaeriaceae</taxon>
        <taxon>Friedmanniomyces</taxon>
    </lineage>
</organism>
<feature type="compositionally biased region" description="Polar residues" evidence="8">
    <location>
        <begin position="30"/>
        <end position="50"/>
    </location>
</feature>
<dbReference type="GO" id="GO:0071037">
    <property type="term" value="P:nuclear polyadenylation-dependent snRNA catabolic process"/>
    <property type="evidence" value="ECO:0007669"/>
    <property type="project" value="TreeGrafter"/>
</dbReference>
<evidence type="ECO:0000259" key="9">
    <source>
        <dbReference type="PROSITE" id="PS50158"/>
    </source>
</evidence>
<evidence type="ECO:0000256" key="3">
    <source>
        <dbReference type="ARBA" id="ARBA00022737"/>
    </source>
</evidence>
<gene>
    <name evidence="10" type="ORF">B0A55_02810</name>
</gene>
<dbReference type="InterPro" id="IPR051644">
    <property type="entry name" value="TRAMP_AT-DNA-binding"/>
</dbReference>
<protein>
    <recommendedName>
        <fullName evidence="9">CCHC-type domain-containing protein</fullName>
    </recommendedName>
</protein>
<feature type="region of interest" description="Disordered" evidence="8">
    <location>
        <begin position="289"/>
        <end position="310"/>
    </location>
</feature>
<evidence type="ECO:0000313" key="11">
    <source>
        <dbReference type="Proteomes" id="UP000309340"/>
    </source>
</evidence>
<dbReference type="GO" id="GO:0008270">
    <property type="term" value="F:zinc ion binding"/>
    <property type="evidence" value="ECO:0007669"/>
    <property type="project" value="UniProtKB-KW"/>
</dbReference>
<proteinExistence type="predicted"/>
<evidence type="ECO:0000256" key="5">
    <source>
        <dbReference type="ARBA" id="ARBA00022833"/>
    </source>
</evidence>
<feature type="domain" description="CCHC-type" evidence="9">
    <location>
        <begin position="447"/>
        <end position="462"/>
    </location>
</feature>
<sequence>MTRTKSKEVTDAAARKRKAAFDTVEDTTSRQDALNNRLSNQATEPDSRTNAVGRKRQRTEMTRVIELTVADVEPHQLRSLVRTEVETDRITALEALQRFLGDGKPYRKIAQRLYLKWKKPKYAPVPTDPESPEPESEYSEGSIDPDSDSAFSVGEVTPTADSGSGGEPNLRQTRSQEENAKAAERMRSADDDPDAYFLADVRPKALRKAVTAEMKHIRISLKDTIAGFCKPNKPHRKVAQDLFNKWYAPAGAGAVEAKVKPASEEMHAEASLVSDRDDISVGEVTPVVAHSVDQTPEPRSASPDDGPPTTGLWRVEDFCEDEQRLQAKYFQLTHHKASALCLSCGEPFHMDSICPAHTCAHCGTIDEHFSGACPTNRKCGKCRERGHAANTCPRRPVQGGKAGDACDICGRTGHIEEECSGLWRTIGKVDPKRPVQTIPAKAMQKACYNCGSSSHWGDDCTELPDFILEKAGGKGTWSAENANRYVSNGDVRGQQQRKGFGGGRGHKEARQDHYPQAYQLEQLDDY</sequence>
<dbReference type="PROSITE" id="PS50158">
    <property type="entry name" value="ZF_CCHC"/>
    <property type="match status" value="2"/>
</dbReference>
<dbReference type="Proteomes" id="UP000309340">
    <property type="component" value="Unassembled WGS sequence"/>
</dbReference>
<dbReference type="GO" id="GO:0031499">
    <property type="term" value="C:TRAMP complex"/>
    <property type="evidence" value="ECO:0007669"/>
    <property type="project" value="TreeGrafter"/>
</dbReference>
<keyword evidence="11" id="KW-1185">Reference proteome</keyword>
<dbReference type="PROSITE" id="PS00028">
    <property type="entry name" value="ZINC_FINGER_C2H2_1"/>
    <property type="match status" value="1"/>
</dbReference>
<feature type="compositionally biased region" description="Basic and acidic residues" evidence="8">
    <location>
        <begin position="174"/>
        <end position="189"/>
    </location>
</feature>
<dbReference type="GO" id="GO:0071038">
    <property type="term" value="P:TRAMP-dependent tRNA surveillance pathway"/>
    <property type="evidence" value="ECO:0007669"/>
    <property type="project" value="TreeGrafter"/>
</dbReference>
<dbReference type="Gene3D" id="4.10.60.10">
    <property type="entry name" value="Zinc finger, CCHC-type"/>
    <property type="match status" value="1"/>
</dbReference>
<dbReference type="AlphaFoldDB" id="A0A4U0XMN0"/>
<evidence type="ECO:0000256" key="4">
    <source>
        <dbReference type="ARBA" id="ARBA00022771"/>
    </source>
</evidence>
<dbReference type="SMART" id="SM00343">
    <property type="entry name" value="ZnF_C2HC"/>
    <property type="match status" value="5"/>
</dbReference>
<evidence type="ECO:0000256" key="2">
    <source>
        <dbReference type="ARBA" id="ARBA00022723"/>
    </source>
</evidence>
<keyword evidence="3" id="KW-0677">Repeat</keyword>
<dbReference type="InterPro" id="IPR001878">
    <property type="entry name" value="Znf_CCHC"/>
</dbReference>
<dbReference type="GO" id="GO:0071036">
    <property type="term" value="P:nuclear polyadenylation-dependent snoRNA catabolic process"/>
    <property type="evidence" value="ECO:0007669"/>
    <property type="project" value="TreeGrafter"/>
</dbReference>
<dbReference type="InterPro" id="IPR036875">
    <property type="entry name" value="Znf_CCHC_sf"/>
</dbReference>
<keyword evidence="6" id="KW-0539">Nucleus</keyword>
<keyword evidence="5" id="KW-0862">Zinc</keyword>
<feature type="domain" description="CCHC-type" evidence="9">
    <location>
        <begin position="406"/>
        <end position="419"/>
    </location>
</feature>
<dbReference type="SUPFAM" id="SSF57756">
    <property type="entry name" value="Retrovirus zinc finger-like domains"/>
    <property type="match status" value="1"/>
</dbReference>
<keyword evidence="2" id="KW-0479">Metal-binding</keyword>
<dbReference type="GO" id="GO:0071031">
    <property type="term" value="P:nuclear mRNA surveillance of mRNA 3'-end processing"/>
    <property type="evidence" value="ECO:0007669"/>
    <property type="project" value="TreeGrafter"/>
</dbReference>
<evidence type="ECO:0000256" key="1">
    <source>
        <dbReference type="ARBA" id="ARBA00004123"/>
    </source>
</evidence>
<comment type="caution">
    <text evidence="10">The sequence shown here is derived from an EMBL/GenBank/DDBJ whole genome shotgun (WGS) entry which is preliminary data.</text>
</comment>
<reference evidence="10 11" key="1">
    <citation type="submission" date="2017-03" db="EMBL/GenBank/DDBJ databases">
        <title>Genomes of endolithic fungi from Antarctica.</title>
        <authorList>
            <person name="Coleine C."/>
            <person name="Masonjones S."/>
            <person name="Stajich J.E."/>
        </authorList>
    </citation>
    <scope>NUCLEOTIDE SEQUENCE [LARGE SCALE GENOMIC DNA]</scope>
    <source>
        <strain evidence="10 11">CCFEE 5184</strain>
    </source>
</reference>